<evidence type="ECO:0000313" key="1">
    <source>
        <dbReference type="EMBL" id="RMX51529.1"/>
    </source>
</evidence>
<evidence type="ECO:0000313" key="2">
    <source>
        <dbReference type="Proteomes" id="UP000275408"/>
    </source>
</evidence>
<comment type="caution">
    <text evidence="1">The sequence shown here is derived from an EMBL/GenBank/DDBJ whole genome shotgun (WGS) entry which is preliminary data.</text>
</comment>
<dbReference type="AlphaFoldDB" id="A0A3M6UD90"/>
<organism evidence="1 2">
    <name type="scientific">Pocillopora damicornis</name>
    <name type="common">Cauliflower coral</name>
    <name type="synonym">Millepora damicornis</name>
    <dbReference type="NCBI Taxonomy" id="46731"/>
    <lineage>
        <taxon>Eukaryota</taxon>
        <taxon>Metazoa</taxon>
        <taxon>Cnidaria</taxon>
        <taxon>Anthozoa</taxon>
        <taxon>Hexacorallia</taxon>
        <taxon>Scleractinia</taxon>
        <taxon>Astrocoeniina</taxon>
        <taxon>Pocilloporidae</taxon>
        <taxon>Pocillopora</taxon>
    </lineage>
</organism>
<dbReference type="Proteomes" id="UP000275408">
    <property type="component" value="Unassembled WGS sequence"/>
</dbReference>
<sequence length="125" mass="14597">MLSSFANYFTVRQFGATPAKRILENFKAPKSVKWLNVKGKLLFNDLVMVYKCMNNLTPDYLRERFQHRDTSQKNNLRLPKCRISTGQRAFACRGVKVFNSLPKEIRKTKSPNLFGNKILNKYFNS</sequence>
<gene>
    <name evidence="1" type="ORF">pdam_00010329</name>
</gene>
<proteinExistence type="predicted"/>
<keyword evidence="2" id="KW-1185">Reference proteome</keyword>
<protein>
    <submittedName>
        <fullName evidence="1">Uncharacterized protein</fullName>
    </submittedName>
</protein>
<reference evidence="1 2" key="1">
    <citation type="journal article" date="2018" name="Sci. Rep.">
        <title>Comparative analysis of the Pocillopora damicornis genome highlights role of immune system in coral evolution.</title>
        <authorList>
            <person name="Cunning R."/>
            <person name="Bay R.A."/>
            <person name="Gillette P."/>
            <person name="Baker A.C."/>
            <person name="Traylor-Knowles N."/>
        </authorList>
    </citation>
    <scope>NUCLEOTIDE SEQUENCE [LARGE SCALE GENOMIC DNA]</scope>
    <source>
        <strain evidence="1">RSMAS</strain>
        <tissue evidence="1">Whole animal</tissue>
    </source>
</reference>
<dbReference type="EMBL" id="RCHS01001758">
    <property type="protein sequence ID" value="RMX51529.1"/>
    <property type="molecule type" value="Genomic_DNA"/>
</dbReference>
<name>A0A3M6UD90_POCDA</name>
<accession>A0A3M6UD90</accession>